<dbReference type="PROSITE" id="PS50294">
    <property type="entry name" value="WD_REPEATS_REGION"/>
    <property type="match status" value="3"/>
</dbReference>
<dbReference type="PROSITE" id="PS00678">
    <property type="entry name" value="WD_REPEATS_1"/>
    <property type="match status" value="1"/>
</dbReference>
<dbReference type="SUPFAM" id="SSF50978">
    <property type="entry name" value="WD40 repeat-like"/>
    <property type="match status" value="1"/>
</dbReference>
<feature type="region of interest" description="Disordered" evidence="4">
    <location>
        <begin position="69"/>
        <end position="98"/>
    </location>
</feature>
<feature type="repeat" description="WD" evidence="3">
    <location>
        <begin position="177"/>
        <end position="217"/>
    </location>
</feature>
<accession>A0A7S0N463</accession>
<dbReference type="InterPro" id="IPR036322">
    <property type="entry name" value="WD40_repeat_dom_sf"/>
</dbReference>
<feature type="repeat" description="WD" evidence="3">
    <location>
        <begin position="261"/>
        <end position="301"/>
    </location>
</feature>
<dbReference type="PANTHER" id="PTHR19848">
    <property type="entry name" value="WD40 REPEAT PROTEIN"/>
    <property type="match status" value="1"/>
</dbReference>
<organism evidence="5">
    <name type="scientific">Pyramimonas obovata</name>
    <dbReference type="NCBI Taxonomy" id="1411642"/>
    <lineage>
        <taxon>Eukaryota</taxon>
        <taxon>Viridiplantae</taxon>
        <taxon>Chlorophyta</taxon>
        <taxon>Pyramimonadophyceae</taxon>
        <taxon>Pyramimonadales</taxon>
        <taxon>Pyramimonadaceae</taxon>
        <taxon>Pyramimonas</taxon>
        <taxon>Pyramimonas incertae sedis</taxon>
    </lineage>
</organism>
<feature type="repeat" description="WD" evidence="3">
    <location>
        <begin position="303"/>
        <end position="350"/>
    </location>
</feature>
<feature type="compositionally biased region" description="Low complexity" evidence="4">
    <location>
        <begin position="31"/>
        <end position="44"/>
    </location>
</feature>
<dbReference type="Pfam" id="PF00400">
    <property type="entry name" value="WD40"/>
    <property type="match status" value="5"/>
</dbReference>
<dbReference type="CDD" id="cd00200">
    <property type="entry name" value="WD40"/>
    <property type="match status" value="1"/>
</dbReference>
<evidence type="ECO:0000313" key="5">
    <source>
        <dbReference type="EMBL" id="CAD8659117.1"/>
    </source>
</evidence>
<dbReference type="InterPro" id="IPR001680">
    <property type="entry name" value="WD40_rpt"/>
</dbReference>
<dbReference type="InterPro" id="IPR020472">
    <property type="entry name" value="WD40_PAC1"/>
</dbReference>
<dbReference type="InterPro" id="IPR015943">
    <property type="entry name" value="WD40/YVTN_repeat-like_dom_sf"/>
</dbReference>
<gene>
    <name evidence="5" type="ORF">POBO1169_LOCUS5718</name>
</gene>
<evidence type="ECO:0000256" key="3">
    <source>
        <dbReference type="PROSITE-ProRule" id="PRU00221"/>
    </source>
</evidence>
<dbReference type="SMART" id="SM00320">
    <property type="entry name" value="WD40"/>
    <property type="match status" value="8"/>
</dbReference>
<dbReference type="InterPro" id="IPR019775">
    <property type="entry name" value="WD40_repeat_CS"/>
</dbReference>
<evidence type="ECO:0008006" key="6">
    <source>
        <dbReference type="Google" id="ProtNLM"/>
    </source>
</evidence>
<name>A0A7S0N463_9CHLO</name>
<feature type="compositionally biased region" description="Basic and acidic residues" evidence="4">
    <location>
        <begin position="1"/>
        <end position="10"/>
    </location>
</feature>
<dbReference type="Gene3D" id="2.130.10.10">
    <property type="entry name" value="YVTN repeat-like/Quinoprotein amine dehydrogenase"/>
    <property type="match status" value="2"/>
</dbReference>
<protein>
    <recommendedName>
        <fullName evidence="6">Guanine nucleotide-binding protein subunit beta-like protein</fullName>
    </recommendedName>
</protein>
<proteinExistence type="predicted"/>
<feature type="region of interest" description="Disordered" evidence="4">
    <location>
        <begin position="1"/>
        <end position="49"/>
    </location>
</feature>
<dbReference type="PRINTS" id="PR00320">
    <property type="entry name" value="GPROTEINBRPT"/>
</dbReference>
<evidence type="ECO:0000256" key="4">
    <source>
        <dbReference type="SAM" id="MobiDB-lite"/>
    </source>
</evidence>
<evidence type="ECO:0000256" key="2">
    <source>
        <dbReference type="ARBA" id="ARBA00022737"/>
    </source>
</evidence>
<dbReference type="AlphaFoldDB" id="A0A7S0N463"/>
<dbReference type="PANTHER" id="PTHR19848:SF7">
    <property type="entry name" value="F-BOX AND WD-40 DOMAIN PROTEIN 7"/>
    <property type="match status" value="1"/>
</dbReference>
<feature type="repeat" description="WD" evidence="3">
    <location>
        <begin position="217"/>
        <end position="258"/>
    </location>
</feature>
<keyword evidence="2" id="KW-0677">Repeat</keyword>
<evidence type="ECO:0000256" key="1">
    <source>
        <dbReference type="ARBA" id="ARBA00022574"/>
    </source>
</evidence>
<sequence>MEAKRRELIKQRGQGQANSAAPSRLPLGGLRPSAAAKGPPARSAARSHEMNDVYMNKMEDALLAMGRTNTSGEVRPSKADGQCVPNRDSNRRKSCDESPECQIEMGSYRYYGPTNISEKFATGPAELKGQRLDMSDRNITCMSVNEQKVVVGSCDHALYEFNMHTGSRAPRKLYTKNYGHKEWITTVAHFPDGRVVSGAMDSKVCVWDARALKCVDLIGHGGSISVVLAGRDGRTVLSSSYDKTIRFWDVGRSKPTGVSILQGHKAPVLGLVWSEDGIVASGDRAGAVRIWDATVGHSLWSVENAHEGHVTALAWLPSGAGSNTTALLMSGGQDGQLRVWDHRQKRKTAEQPLHCSTGGSGAIGQIEYVPQTRTVVTAGADKRINVVDIRMGFTCRCSYEDHHDFIYSLAVCGRYAFSGAGDGQILAHDIEDDKLLYGLKSFTSAVRCIGVTNEQLIAGGDDGKVIVWAMG</sequence>
<dbReference type="EMBL" id="HBFA01010953">
    <property type="protein sequence ID" value="CAD8659117.1"/>
    <property type="molecule type" value="Transcribed_RNA"/>
</dbReference>
<keyword evidence="1 3" id="KW-0853">WD repeat</keyword>
<reference evidence="5" key="1">
    <citation type="submission" date="2021-01" db="EMBL/GenBank/DDBJ databases">
        <authorList>
            <person name="Corre E."/>
            <person name="Pelletier E."/>
            <person name="Niang G."/>
            <person name="Scheremetjew M."/>
            <person name="Finn R."/>
            <person name="Kale V."/>
            <person name="Holt S."/>
            <person name="Cochrane G."/>
            <person name="Meng A."/>
            <person name="Brown T."/>
            <person name="Cohen L."/>
        </authorList>
    </citation>
    <scope>NUCLEOTIDE SEQUENCE</scope>
    <source>
        <strain evidence="5">CCMP722</strain>
    </source>
</reference>
<dbReference type="PROSITE" id="PS50082">
    <property type="entry name" value="WD_REPEATS_2"/>
    <property type="match status" value="4"/>
</dbReference>